<organism evidence="1 2">
    <name type="scientific">Anisakis simplex</name>
    <name type="common">Herring worm</name>
    <dbReference type="NCBI Taxonomy" id="6269"/>
    <lineage>
        <taxon>Eukaryota</taxon>
        <taxon>Metazoa</taxon>
        <taxon>Ecdysozoa</taxon>
        <taxon>Nematoda</taxon>
        <taxon>Chromadorea</taxon>
        <taxon>Rhabditida</taxon>
        <taxon>Spirurina</taxon>
        <taxon>Ascaridomorpha</taxon>
        <taxon>Ascaridoidea</taxon>
        <taxon>Anisakidae</taxon>
        <taxon>Anisakis</taxon>
        <taxon>Anisakis simplex complex</taxon>
    </lineage>
</organism>
<sequence>MSAQAADTDRFTCFARNSAGEARKSYDLKVLVRPTINESTSSLPLQTIIPGTAFAVECKVEAIPDAEVCLLILLNI</sequence>
<name>A0A3P6QPM0_ANISI</name>
<accession>A0A3P6QPM0</accession>
<dbReference type="Proteomes" id="UP000267096">
    <property type="component" value="Unassembled WGS sequence"/>
</dbReference>
<dbReference type="AlphaFoldDB" id="A0A3P6QPM0"/>
<proteinExistence type="predicted"/>
<dbReference type="Gene3D" id="2.60.40.10">
    <property type="entry name" value="Immunoglobulins"/>
    <property type="match status" value="1"/>
</dbReference>
<dbReference type="EMBL" id="UYRR01031831">
    <property type="protein sequence ID" value="VDK52866.1"/>
    <property type="molecule type" value="Genomic_DNA"/>
</dbReference>
<keyword evidence="2" id="KW-1185">Reference proteome</keyword>
<dbReference type="SUPFAM" id="SSF48726">
    <property type="entry name" value="Immunoglobulin"/>
    <property type="match status" value="1"/>
</dbReference>
<evidence type="ECO:0008006" key="3">
    <source>
        <dbReference type="Google" id="ProtNLM"/>
    </source>
</evidence>
<dbReference type="InterPro" id="IPR013783">
    <property type="entry name" value="Ig-like_fold"/>
</dbReference>
<dbReference type="InterPro" id="IPR036179">
    <property type="entry name" value="Ig-like_dom_sf"/>
</dbReference>
<protein>
    <recommendedName>
        <fullName evidence="3">Ig-like domain-containing protein</fullName>
    </recommendedName>
</protein>
<evidence type="ECO:0000313" key="2">
    <source>
        <dbReference type="Proteomes" id="UP000267096"/>
    </source>
</evidence>
<evidence type="ECO:0000313" key="1">
    <source>
        <dbReference type="EMBL" id="VDK52866.1"/>
    </source>
</evidence>
<gene>
    <name evidence="1" type="ORF">ASIM_LOCUS14597</name>
</gene>
<reference evidence="1 2" key="1">
    <citation type="submission" date="2018-11" db="EMBL/GenBank/DDBJ databases">
        <authorList>
            <consortium name="Pathogen Informatics"/>
        </authorList>
    </citation>
    <scope>NUCLEOTIDE SEQUENCE [LARGE SCALE GENOMIC DNA]</scope>
</reference>